<organism evidence="3 4">
    <name type="scientific">Microbulbifer spongiae</name>
    <dbReference type="NCBI Taxonomy" id="2944933"/>
    <lineage>
        <taxon>Bacteria</taxon>
        <taxon>Pseudomonadati</taxon>
        <taxon>Pseudomonadota</taxon>
        <taxon>Gammaproteobacteria</taxon>
        <taxon>Cellvibrionales</taxon>
        <taxon>Microbulbiferaceae</taxon>
        <taxon>Microbulbifer</taxon>
    </lineage>
</organism>
<dbReference type="RefSeq" id="WP_301418943.1">
    <property type="nucleotide sequence ID" value="NZ_CP098023.1"/>
</dbReference>
<gene>
    <name evidence="3" type="ORF">M8T91_09100</name>
</gene>
<name>A0ABY9EHZ0_9GAMM</name>
<dbReference type="Proteomes" id="UP001321520">
    <property type="component" value="Chromosome"/>
</dbReference>
<sequence length="541" mass="58972">MNNDLLNGFKPHPEEIELHYKQQGIWDNQPIWELIARNAQDLPDRCAVRDLSHQLTYAELLKEADLIAAGLLAKGFNTGERVVFQWSNQVSFATTLLGIFRAGLVPVMSLPAHRQNEICHFAQLSGASVYITSGVEGDASRLSMIKQIAEQAKTLRGIYSADDMDPFDPLPKGEDDFTPPSTDPDAPALFLVSGGTTGLPKLIPRSHNDYRYNIACAASACELQSNEAYLAVLPAAHNFPLGCPGILGTLAMGGQVVFTRDASPDQCFELIERFGVTATALVPALAQVWTAATAWEAMDLSSLHLLQVGGSKLAKSDAQAVMAAFPDALQQVFGMAEGLVCYTHLGDTDETIVTTQGRPMSPLDELRVVDDFGQDVVAGQEGELLTRGPYTLRGYYRAEIHNRRAFTPDGFYRSGDRVRIQPDGNIVVTGRIKDVVNRGGETFACDEIEEHLLAHPNILQAAVLPMPDTALGERVGAAIVCNGKVPTLQTLRSFLIERGLATFKLPEHLHVRSSLPMTPVGKIDKKKILEIEGESRTNIAY</sequence>
<dbReference type="Gene3D" id="3.40.50.12780">
    <property type="entry name" value="N-terminal domain of ligase-like"/>
    <property type="match status" value="1"/>
</dbReference>
<dbReference type="InterPro" id="IPR000873">
    <property type="entry name" value="AMP-dep_synth/lig_dom"/>
</dbReference>
<dbReference type="Pfam" id="PF00501">
    <property type="entry name" value="AMP-binding"/>
    <property type="match status" value="1"/>
</dbReference>
<dbReference type="PANTHER" id="PTHR43767:SF1">
    <property type="entry name" value="NONRIBOSOMAL PEPTIDE SYNTHASE PES1 (EUROFUNG)-RELATED"/>
    <property type="match status" value="1"/>
</dbReference>
<keyword evidence="4" id="KW-1185">Reference proteome</keyword>
<protein>
    <submittedName>
        <fullName evidence="3">AMP-binding protein</fullName>
    </submittedName>
</protein>
<dbReference type="Pfam" id="PF13193">
    <property type="entry name" value="AMP-binding_C"/>
    <property type="match status" value="1"/>
</dbReference>
<dbReference type="SUPFAM" id="SSF56801">
    <property type="entry name" value="Acetyl-CoA synthetase-like"/>
    <property type="match status" value="1"/>
</dbReference>
<feature type="domain" description="AMP-binding enzyme C-terminal" evidence="2">
    <location>
        <begin position="447"/>
        <end position="522"/>
    </location>
</feature>
<dbReference type="InterPro" id="IPR050237">
    <property type="entry name" value="ATP-dep_AMP-bd_enzyme"/>
</dbReference>
<dbReference type="EMBL" id="CP098023">
    <property type="protein sequence ID" value="WKD51559.1"/>
    <property type="molecule type" value="Genomic_DNA"/>
</dbReference>
<evidence type="ECO:0000313" key="3">
    <source>
        <dbReference type="EMBL" id="WKD51559.1"/>
    </source>
</evidence>
<reference evidence="3 4" key="1">
    <citation type="submission" date="2022-05" db="EMBL/GenBank/DDBJ databases">
        <title>Microbulbifer sp. nov., isolated from sponge.</title>
        <authorList>
            <person name="Gao L."/>
        </authorList>
    </citation>
    <scope>NUCLEOTIDE SEQUENCE [LARGE SCALE GENOMIC DNA]</scope>
    <source>
        <strain evidence="3 4">MI-G</strain>
    </source>
</reference>
<dbReference type="Gene3D" id="3.30.300.30">
    <property type="match status" value="1"/>
</dbReference>
<evidence type="ECO:0000313" key="4">
    <source>
        <dbReference type="Proteomes" id="UP001321520"/>
    </source>
</evidence>
<dbReference type="InterPro" id="IPR045851">
    <property type="entry name" value="AMP-bd_C_sf"/>
</dbReference>
<dbReference type="PANTHER" id="PTHR43767">
    <property type="entry name" value="LONG-CHAIN-FATTY-ACID--COA LIGASE"/>
    <property type="match status" value="1"/>
</dbReference>
<evidence type="ECO:0000259" key="2">
    <source>
        <dbReference type="Pfam" id="PF13193"/>
    </source>
</evidence>
<accession>A0ABY9EHZ0</accession>
<proteinExistence type="predicted"/>
<evidence type="ECO:0000259" key="1">
    <source>
        <dbReference type="Pfam" id="PF00501"/>
    </source>
</evidence>
<dbReference type="InterPro" id="IPR025110">
    <property type="entry name" value="AMP-bd_C"/>
</dbReference>
<feature type="domain" description="AMP-dependent synthetase/ligase" evidence="1">
    <location>
        <begin position="36"/>
        <end position="396"/>
    </location>
</feature>
<dbReference type="InterPro" id="IPR042099">
    <property type="entry name" value="ANL_N_sf"/>
</dbReference>